<name>A0ABW0X7M6_9ACTN</name>
<keyword evidence="1" id="KW-0732">Signal</keyword>
<gene>
    <name evidence="2" type="ORF">ACFP3U_22415</name>
</gene>
<reference evidence="3" key="1">
    <citation type="journal article" date="2019" name="Int. J. Syst. Evol. Microbiol.">
        <title>The Global Catalogue of Microorganisms (GCM) 10K type strain sequencing project: providing services to taxonomists for standard genome sequencing and annotation.</title>
        <authorList>
            <consortium name="The Broad Institute Genomics Platform"/>
            <consortium name="The Broad Institute Genome Sequencing Center for Infectious Disease"/>
            <person name="Wu L."/>
            <person name="Ma J."/>
        </authorList>
    </citation>
    <scope>NUCLEOTIDE SEQUENCE [LARGE SCALE GENOMIC DNA]</scope>
    <source>
        <strain evidence="3">CGMCC 4.1437</strain>
    </source>
</reference>
<dbReference type="EMBL" id="JBHSOF010000031">
    <property type="protein sequence ID" value="MFC5665723.1"/>
    <property type="molecule type" value="Genomic_DNA"/>
</dbReference>
<organism evidence="2 3">
    <name type="scientific">Kitasatospora misakiensis</name>
    <dbReference type="NCBI Taxonomy" id="67330"/>
    <lineage>
        <taxon>Bacteria</taxon>
        <taxon>Bacillati</taxon>
        <taxon>Actinomycetota</taxon>
        <taxon>Actinomycetes</taxon>
        <taxon>Kitasatosporales</taxon>
        <taxon>Streptomycetaceae</taxon>
        <taxon>Kitasatospora</taxon>
    </lineage>
</organism>
<evidence type="ECO:0000313" key="3">
    <source>
        <dbReference type="Proteomes" id="UP001595975"/>
    </source>
</evidence>
<keyword evidence="2" id="KW-0378">Hydrolase</keyword>
<keyword evidence="3" id="KW-1185">Reference proteome</keyword>
<sequence>MFRIHSGARPVAVAAAVVLAAVTGSGVLPAAAATGSTAAPAAVTSAGTSAGTAKHRVLFDASHAETAGNADWVISTSQPDPLAENADPQTEADWTGAISAWGVALQKTGDYSLKTLPAGNAITYGTGGALDLANFDEFVLPEPNIRLTDAEKTALMLFVQNGGGLFLISDHTKSDRNNDGWDSPAIISDLLTNNSVNSNDPFGFSVDQLNIQTDNPRAISDSTDPVLNGPFGTVTGSILRNGTTFTLHPADNPSVKGLVYRTGSSGNTGAFFVTSSFGKGRVAIWGDSSTIDDGTGAPGNTLFNGWEDPAGTDAALALNATQWLAGGGSGGTGSTGGTGGTGGTGSACTAAQLLGNPGFETGTAAPWTASDGVISNSGSESAHAGSWNAWLDGYGSATTDTLSQTVTLPAGCASYKLTYWLHVDTAETTTTTAYDKLVLTANGTTLAGYSNLDHNTGYTQQTVDLSAYAGKSVTLTFTGTEGSQKQTSFVIDDTALNVG</sequence>
<feature type="signal peptide" evidence="1">
    <location>
        <begin position="1"/>
        <end position="20"/>
    </location>
</feature>
<comment type="caution">
    <text evidence="2">The sequence shown here is derived from an EMBL/GenBank/DDBJ whole genome shotgun (WGS) entry which is preliminary data.</text>
</comment>
<proteinExistence type="predicted"/>
<dbReference type="GO" id="GO:0016787">
    <property type="term" value="F:hydrolase activity"/>
    <property type="evidence" value="ECO:0007669"/>
    <property type="project" value="UniProtKB-KW"/>
</dbReference>
<protein>
    <submittedName>
        <fullName evidence="2">Hydrolase</fullName>
    </submittedName>
</protein>
<dbReference type="Proteomes" id="UP001595975">
    <property type="component" value="Unassembled WGS sequence"/>
</dbReference>
<feature type="chain" id="PRO_5045731929" evidence="1">
    <location>
        <begin position="21"/>
        <end position="499"/>
    </location>
</feature>
<accession>A0ABW0X7M6</accession>
<dbReference type="InterPro" id="IPR029062">
    <property type="entry name" value="Class_I_gatase-like"/>
</dbReference>
<dbReference type="Gene3D" id="2.60.120.260">
    <property type="entry name" value="Galactose-binding domain-like"/>
    <property type="match status" value="1"/>
</dbReference>
<evidence type="ECO:0000313" key="2">
    <source>
        <dbReference type="EMBL" id="MFC5665723.1"/>
    </source>
</evidence>
<dbReference type="SUPFAM" id="SSF52317">
    <property type="entry name" value="Class I glutamine amidotransferase-like"/>
    <property type="match status" value="1"/>
</dbReference>
<dbReference type="Gene3D" id="3.40.50.880">
    <property type="match status" value="1"/>
</dbReference>
<dbReference type="RefSeq" id="WP_380227398.1">
    <property type="nucleotide sequence ID" value="NZ_JBHSOF010000031.1"/>
</dbReference>
<evidence type="ECO:0000256" key="1">
    <source>
        <dbReference type="SAM" id="SignalP"/>
    </source>
</evidence>